<keyword evidence="2" id="KW-1133">Transmembrane helix</keyword>
<evidence type="ECO:0000256" key="1">
    <source>
        <dbReference type="SAM" id="MobiDB-lite"/>
    </source>
</evidence>
<gene>
    <name evidence="3" type="ORF">UW74_C0040G0003</name>
</gene>
<protein>
    <submittedName>
        <fullName evidence="3">Uncharacterized protein</fullName>
    </submittedName>
</protein>
<name>A0A0G1M9D4_9BACT</name>
<sequence length="95" mass="9808">MSNTLKTMIIGLAVIVLAGLGWKFYIDKNYSDIELDEGANVPAGAGNQAASVSSGTTDAALDKDLSNIDTQLDALSGDSANIDQGLNDKPIPPAE</sequence>
<evidence type="ECO:0000256" key="2">
    <source>
        <dbReference type="SAM" id="Phobius"/>
    </source>
</evidence>
<feature type="transmembrane region" description="Helical" evidence="2">
    <location>
        <begin position="7"/>
        <end position="25"/>
    </location>
</feature>
<reference evidence="3 4" key="1">
    <citation type="journal article" date="2015" name="Nature">
        <title>rRNA introns, odd ribosomes, and small enigmatic genomes across a large radiation of phyla.</title>
        <authorList>
            <person name="Brown C.T."/>
            <person name="Hug L.A."/>
            <person name="Thomas B.C."/>
            <person name="Sharon I."/>
            <person name="Castelle C.J."/>
            <person name="Singh A."/>
            <person name="Wilkins M.J."/>
            <person name="Williams K.H."/>
            <person name="Banfield J.F."/>
        </authorList>
    </citation>
    <scope>NUCLEOTIDE SEQUENCE [LARGE SCALE GENOMIC DNA]</scope>
</reference>
<evidence type="ECO:0000313" key="3">
    <source>
        <dbReference type="EMBL" id="KKT77497.1"/>
    </source>
</evidence>
<keyword evidence="2" id="KW-0472">Membrane</keyword>
<proteinExistence type="predicted"/>
<evidence type="ECO:0000313" key="4">
    <source>
        <dbReference type="Proteomes" id="UP000034889"/>
    </source>
</evidence>
<keyword evidence="2" id="KW-0812">Transmembrane</keyword>
<feature type="region of interest" description="Disordered" evidence="1">
    <location>
        <begin position="76"/>
        <end position="95"/>
    </location>
</feature>
<dbReference type="EMBL" id="LCJM01000040">
    <property type="protein sequence ID" value="KKT77497.1"/>
    <property type="molecule type" value="Genomic_DNA"/>
</dbReference>
<comment type="caution">
    <text evidence="3">The sequence shown here is derived from an EMBL/GenBank/DDBJ whole genome shotgun (WGS) entry which is preliminary data.</text>
</comment>
<organism evidence="3 4">
    <name type="scientific">Candidatus Giovannonibacteria bacterium GW2011_GWC2_44_8</name>
    <dbReference type="NCBI Taxonomy" id="1618657"/>
    <lineage>
        <taxon>Bacteria</taxon>
        <taxon>Candidatus Giovannoniibacteriota</taxon>
    </lineage>
</organism>
<dbReference type="AlphaFoldDB" id="A0A0G1M9D4"/>
<accession>A0A0G1M9D4</accession>
<dbReference type="Proteomes" id="UP000034889">
    <property type="component" value="Unassembled WGS sequence"/>
</dbReference>